<name>A0AA34RWH9_PSEPU</name>
<dbReference type="AlphaFoldDB" id="A0AA34RWH9"/>
<proteinExistence type="predicted"/>
<organism evidence="1 2">
    <name type="scientific">Pseudomonas putida S12</name>
    <dbReference type="NCBI Taxonomy" id="1215087"/>
    <lineage>
        <taxon>Bacteria</taxon>
        <taxon>Pseudomonadati</taxon>
        <taxon>Pseudomonadota</taxon>
        <taxon>Gammaproteobacteria</taxon>
        <taxon>Pseudomonadales</taxon>
        <taxon>Pseudomonadaceae</taxon>
        <taxon>Pseudomonas</taxon>
    </lineage>
</organism>
<gene>
    <name evidence="1" type="ORF">RPPX_15295</name>
</gene>
<reference evidence="1 2" key="2">
    <citation type="submission" date="2014-11" db="EMBL/GenBank/DDBJ databases">
        <title>Draft genome sequence of the solvent-tolerant Pseudomonas putida S12 including megaplasmid pTTS12.</title>
        <authorList>
            <person name="Wierckx N."/>
            <person name="Nijkamp J."/>
            <person name="Ballerstedt H."/>
            <person name="Siezen R.J."/>
            <person name="Wels M."/>
            <person name="de Ridder D."/>
            <person name="de Winde J.H."/>
            <person name="Ruijssenaars H.J."/>
        </authorList>
    </citation>
    <scope>NUCLEOTIDE SEQUENCE [LARGE SCALE GENOMIC DNA]</scope>
    <source>
        <strain evidence="1 2">S12</strain>
    </source>
</reference>
<evidence type="ECO:0000313" key="1">
    <source>
        <dbReference type="EMBL" id="AJA14657.1"/>
    </source>
</evidence>
<evidence type="ECO:0000313" key="2">
    <source>
        <dbReference type="Proteomes" id="UP000017753"/>
    </source>
</evidence>
<protein>
    <submittedName>
        <fullName evidence="1">Uncharacterized protein</fullName>
    </submittedName>
</protein>
<accession>A0AA34RWH9</accession>
<dbReference type="EMBL" id="CP009974">
    <property type="protein sequence ID" value="AJA14657.1"/>
    <property type="molecule type" value="Genomic_DNA"/>
</dbReference>
<sequence>MGASLGIVVCIWFKNLHLNGSAAIRLKLADIYLRPANVQLIDRGAFSRRLISQAPEGSSQVVEKPAHALPGIVALI</sequence>
<reference evidence="1 2" key="1">
    <citation type="submission" date="2014-11" db="EMBL/GenBank/DDBJ databases">
        <title>Complete genome sequence of Pseudomonas putida S12 including megaplasmid pTTS12.</title>
        <authorList>
            <person name="Kuepper J."/>
            <person name="Ruijssenaars H.J."/>
            <person name="Blank L.M."/>
            <person name="de Winde J.H."/>
            <person name="Wierckx N."/>
        </authorList>
    </citation>
    <scope>NUCLEOTIDE SEQUENCE [LARGE SCALE GENOMIC DNA]</scope>
    <source>
        <strain evidence="1 2">S12</strain>
    </source>
</reference>
<dbReference type="Proteomes" id="UP000017753">
    <property type="component" value="Chromosome"/>
</dbReference>